<dbReference type="InterPro" id="IPR006076">
    <property type="entry name" value="FAD-dep_OxRdtase"/>
</dbReference>
<proteinExistence type="predicted"/>
<dbReference type="RefSeq" id="WP_221401172.1">
    <property type="nucleotide sequence ID" value="NZ_JACHXK010000001.1"/>
</dbReference>
<organism evidence="2 3">
    <name type="scientific">Paenibacillus phyllosphaerae</name>
    <dbReference type="NCBI Taxonomy" id="274593"/>
    <lineage>
        <taxon>Bacteria</taxon>
        <taxon>Bacillati</taxon>
        <taxon>Bacillota</taxon>
        <taxon>Bacilli</taxon>
        <taxon>Bacillales</taxon>
        <taxon>Paenibacillaceae</taxon>
        <taxon>Paenibacillus</taxon>
    </lineage>
</organism>
<dbReference type="Pfam" id="PF01266">
    <property type="entry name" value="DAO"/>
    <property type="match status" value="1"/>
</dbReference>
<reference evidence="2 3" key="1">
    <citation type="submission" date="2020-08" db="EMBL/GenBank/DDBJ databases">
        <title>Genomic Encyclopedia of Type Strains, Phase III (KMG-III): the genomes of soil and plant-associated and newly described type strains.</title>
        <authorList>
            <person name="Whitman W."/>
        </authorList>
    </citation>
    <scope>NUCLEOTIDE SEQUENCE [LARGE SCALE GENOMIC DNA]</scope>
    <source>
        <strain evidence="2 3">CECT 5862</strain>
    </source>
</reference>
<dbReference type="PANTHER" id="PTHR13847:SF201">
    <property type="entry name" value="PUTATIBE OXIDOREDUCTASE"/>
    <property type="match status" value="1"/>
</dbReference>
<keyword evidence="3" id="KW-1185">Reference proteome</keyword>
<sequence>MIKDLHNGKLFWPTTLPSTSTYPALQQNVRTKVAIIGGGMSGCIVGYTLAKNGFEVVLLERSHVAGGSTSANTGLLQFSNDIMLSDLMKQIGDKPAVRFYEACRQAVLDLKQTASEVGANVDYFDRSSLYYASTEQDLIKLKREYEALRANGFDVEYWEPAQIAARFPFRKSGAIVTHGDGEFNPFKFVHAVADTAVRHGMTICEQTDIVSHDTTAQGLQRLTTASGAVVEAEHVVYSVGYEPEQLKGQLIKQTMNRSFAMVTEPVAGRDPWHQKWLLWETARPYLYIRTTADNRIVAGGLDQESIVPYNSPAQIVKYVGKLYEQVQALVGDLLPPAEYQWNALFAGSRDNLPFLGEDPARPGVYYVLGYGGNGDVYCMLGAKLILSKLSGEVHPAEDIVRLDRRTLQMV</sequence>
<evidence type="ECO:0000259" key="1">
    <source>
        <dbReference type="Pfam" id="PF01266"/>
    </source>
</evidence>
<feature type="domain" description="FAD dependent oxidoreductase" evidence="1">
    <location>
        <begin position="32"/>
        <end position="385"/>
    </location>
</feature>
<accession>A0A7W5ATS7</accession>
<dbReference type="Proteomes" id="UP000570361">
    <property type="component" value="Unassembled WGS sequence"/>
</dbReference>
<gene>
    <name evidence="2" type="ORF">FHS18_000561</name>
</gene>
<dbReference type="SUPFAM" id="SSF51905">
    <property type="entry name" value="FAD/NAD(P)-binding domain"/>
    <property type="match status" value="1"/>
</dbReference>
<dbReference type="InterPro" id="IPR036188">
    <property type="entry name" value="FAD/NAD-bd_sf"/>
</dbReference>
<dbReference type="GO" id="GO:0005737">
    <property type="term" value="C:cytoplasm"/>
    <property type="evidence" value="ECO:0007669"/>
    <property type="project" value="TreeGrafter"/>
</dbReference>
<dbReference type="Gene3D" id="3.50.50.60">
    <property type="entry name" value="FAD/NAD(P)-binding domain"/>
    <property type="match status" value="1"/>
</dbReference>
<dbReference type="Gene3D" id="3.30.9.10">
    <property type="entry name" value="D-Amino Acid Oxidase, subunit A, domain 2"/>
    <property type="match status" value="1"/>
</dbReference>
<dbReference type="AlphaFoldDB" id="A0A7W5ATS7"/>
<name>A0A7W5ATS7_9BACL</name>
<evidence type="ECO:0000313" key="3">
    <source>
        <dbReference type="Proteomes" id="UP000570361"/>
    </source>
</evidence>
<dbReference type="PANTHER" id="PTHR13847">
    <property type="entry name" value="SARCOSINE DEHYDROGENASE-RELATED"/>
    <property type="match status" value="1"/>
</dbReference>
<evidence type="ECO:0000313" key="2">
    <source>
        <dbReference type="EMBL" id="MBB3108533.1"/>
    </source>
</evidence>
<comment type="caution">
    <text evidence="2">The sequence shown here is derived from an EMBL/GenBank/DDBJ whole genome shotgun (WGS) entry which is preliminary data.</text>
</comment>
<dbReference type="EMBL" id="JACHXK010000001">
    <property type="protein sequence ID" value="MBB3108533.1"/>
    <property type="molecule type" value="Genomic_DNA"/>
</dbReference>
<protein>
    <submittedName>
        <fullName evidence="2">Glycine/D-amino acid oxidase-like deaminating enzyme</fullName>
    </submittedName>
</protein>